<dbReference type="Pfam" id="PF00583">
    <property type="entry name" value="Acetyltransf_1"/>
    <property type="match status" value="1"/>
</dbReference>
<dbReference type="STRING" id="1217799.DEALK_18660"/>
<comment type="caution">
    <text evidence="5">The sequence shown here is derived from an EMBL/GenBank/DDBJ whole genome shotgun (WGS) entry which is preliminary data.</text>
</comment>
<dbReference type="PANTHER" id="PTHR10545:SF29">
    <property type="entry name" value="GH14572P-RELATED"/>
    <property type="match status" value="1"/>
</dbReference>
<evidence type="ECO:0000256" key="3">
    <source>
        <dbReference type="ARBA" id="ARBA00023315"/>
    </source>
</evidence>
<keyword evidence="6" id="KW-1185">Reference proteome</keyword>
<dbReference type="OrthoDB" id="9792929at2"/>
<keyword evidence="3" id="KW-0012">Acyltransferase</keyword>
<evidence type="ECO:0000259" key="4">
    <source>
        <dbReference type="PROSITE" id="PS51186"/>
    </source>
</evidence>
<feature type="domain" description="N-acetyltransferase" evidence="4">
    <location>
        <begin position="3"/>
        <end position="153"/>
    </location>
</feature>
<dbReference type="GO" id="GO:0008080">
    <property type="term" value="F:N-acetyltransferase activity"/>
    <property type="evidence" value="ECO:0007669"/>
    <property type="project" value="TreeGrafter"/>
</dbReference>
<dbReference type="PROSITE" id="PS51186">
    <property type="entry name" value="GNAT"/>
    <property type="match status" value="1"/>
</dbReference>
<accession>A0A0W0GKC8</accession>
<evidence type="ECO:0000313" key="5">
    <source>
        <dbReference type="EMBL" id="KTB49019.1"/>
    </source>
</evidence>
<dbReference type="RefSeq" id="WP_058439924.1">
    <property type="nucleotide sequence ID" value="NZ_KQ758903.1"/>
</dbReference>
<name>A0A0W0GKC8_9CHLR</name>
<dbReference type="FunFam" id="3.40.630.30:FF:000064">
    <property type="entry name" value="GNAT family acetyltransferase"/>
    <property type="match status" value="1"/>
</dbReference>
<evidence type="ECO:0000256" key="1">
    <source>
        <dbReference type="ARBA" id="ARBA00008694"/>
    </source>
</evidence>
<evidence type="ECO:0000256" key="2">
    <source>
        <dbReference type="ARBA" id="ARBA00022679"/>
    </source>
</evidence>
<comment type="similarity">
    <text evidence="1">Belongs to the acetyltransferase family.</text>
</comment>
<dbReference type="InterPro" id="IPR000182">
    <property type="entry name" value="GNAT_dom"/>
</dbReference>
<dbReference type="InterPro" id="IPR051016">
    <property type="entry name" value="Diverse_Substrate_AcTransf"/>
</dbReference>
<sequence>MNIAVRQATAADAPVIVNLIEALAEYEALEPPTDAARARLAAELASPRPRFEAFIAECGGEPAGFALVFETYSSFLAKPKLYLEDIFVLPAFRRHGVGKALFEHLAAAARRRGCAVMEWTALDWNSPAHKFYGKMGGRHLKAWQVFRLDLDAP</sequence>
<gene>
    <name evidence="5" type="ORF">DEALK_18660</name>
</gene>
<dbReference type="SUPFAM" id="SSF55729">
    <property type="entry name" value="Acyl-CoA N-acyltransferases (Nat)"/>
    <property type="match status" value="1"/>
</dbReference>
<dbReference type="CDD" id="cd04301">
    <property type="entry name" value="NAT_SF"/>
    <property type="match status" value="1"/>
</dbReference>
<reference evidence="5 6" key="1">
    <citation type="submission" date="2015-06" db="EMBL/GenBank/DDBJ databases">
        <title>Genome sequence of the organohalide-respiring Dehalogenimonas alkenigignens type strain (IP3-3T).</title>
        <authorList>
            <person name="Key T.A."/>
            <person name="Richmond D.P."/>
            <person name="Bowman K.S."/>
            <person name="Cho Y.-J."/>
            <person name="Chun J."/>
            <person name="da Costa M.S."/>
            <person name="Rainey F.A."/>
            <person name="Moe W.M."/>
        </authorList>
    </citation>
    <scope>NUCLEOTIDE SEQUENCE [LARGE SCALE GENOMIC DNA]</scope>
    <source>
        <strain evidence="5 6">IP3-3</strain>
    </source>
</reference>
<organism evidence="5 6">
    <name type="scientific">Dehalogenimonas alkenigignens</name>
    <dbReference type="NCBI Taxonomy" id="1217799"/>
    <lineage>
        <taxon>Bacteria</taxon>
        <taxon>Bacillati</taxon>
        <taxon>Chloroflexota</taxon>
        <taxon>Dehalococcoidia</taxon>
        <taxon>Dehalococcoidales</taxon>
        <taxon>Dehalococcoidaceae</taxon>
        <taxon>Dehalogenimonas</taxon>
    </lineage>
</organism>
<dbReference type="PANTHER" id="PTHR10545">
    <property type="entry name" value="DIAMINE N-ACETYLTRANSFERASE"/>
    <property type="match status" value="1"/>
</dbReference>
<dbReference type="InterPro" id="IPR016181">
    <property type="entry name" value="Acyl_CoA_acyltransferase"/>
</dbReference>
<dbReference type="Gene3D" id="3.40.630.30">
    <property type="match status" value="1"/>
</dbReference>
<dbReference type="Proteomes" id="UP000053947">
    <property type="component" value="Unassembled WGS sequence"/>
</dbReference>
<dbReference type="AlphaFoldDB" id="A0A0W0GKC8"/>
<proteinExistence type="inferred from homology"/>
<dbReference type="EMBL" id="LFDV01000002">
    <property type="protein sequence ID" value="KTB49019.1"/>
    <property type="molecule type" value="Genomic_DNA"/>
</dbReference>
<evidence type="ECO:0000313" key="6">
    <source>
        <dbReference type="Proteomes" id="UP000053947"/>
    </source>
</evidence>
<protein>
    <submittedName>
        <fullName evidence="5">Acetyltransferase (GNAT) family</fullName>
    </submittedName>
</protein>
<keyword evidence="2 5" id="KW-0808">Transferase</keyword>